<dbReference type="EMBL" id="FPBK01000004">
    <property type="protein sequence ID" value="SFU45746.1"/>
    <property type="molecule type" value="Genomic_DNA"/>
</dbReference>
<dbReference type="STRING" id="1224947.SAMN05216480_10463"/>
<dbReference type="RefSeq" id="WP_093024532.1">
    <property type="nucleotide sequence ID" value="NZ_FPBK01000004.1"/>
</dbReference>
<dbReference type="InterPro" id="IPR007709">
    <property type="entry name" value="N-FG_amidohydro"/>
</dbReference>
<reference evidence="1 2" key="1">
    <citation type="submission" date="2016-10" db="EMBL/GenBank/DDBJ databases">
        <authorList>
            <person name="de Groot N.N."/>
        </authorList>
    </citation>
    <scope>NUCLEOTIDE SEQUENCE [LARGE SCALE GENOMIC DNA]</scope>
    <source>
        <strain evidence="1 2">CGMCC 1.12333</strain>
    </source>
</reference>
<sequence>MKLYSVIEPTATKVPILISSPHSGTEFPKEVAAMLTDDAITNPDDTDWFIDKLYSFASEMGITMITANYNRWVIDLNRDPDSKPLYDDGRVITGLVPTTDFNGNPLYKDATPDEAEIQRRVEAYYKPYHRKVAALLEDLKEEFGYAILFDAHSIRQMVPGIQKAPFPELILGDNDETSAAPQVIQAALSALEASDYEVTHNFPFKGGYITRSFGKPSQNIHALQLEMAKVNYMNESETAYSEENAEALQPTLQKVFSNLIATKL</sequence>
<gene>
    <name evidence="1" type="ORF">SAMN05216480_10463</name>
</gene>
<dbReference type="SUPFAM" id="SSF53187">
    <property type="entry name" value="Zn-dependent exopeptidases"/>
    <property type="match status" value="1"/>
</dbReference>
<protein>
    <submittedName>
        <fullName evidence="1">Formiminoglutamase</fullName>
    </submittedName>
</protein>
<keyword evidence="2" id="KW-1185">Reference proteome</keyword>
<evidence type="ECO:0000313" key="2">
    <source>
        <dbReference type="Proteomes" id="UP000199138"/>
    </source>
</evidence>
<dbReference type="AlphaFoldDB" id="A0A1I7GBW7"/>
<evidence type="ECO:0000313" key="1">
    <source>
        <dbReference type="EMBL" id="SFU45746.1"/>
    </source>
</evidence>
<dbReference type="Pfam" id="PF05013">
    <property type="entry name" value="FGase"/>
    <property type="match status" value="1"/>
</dbReference>
<accession>A0A1I7GBW7</accession>
<dbReference type="Gene3D" id="3.40.630.40">
    <property type="entry name" value="Zn-dependent exopeptidases"/>
    <property type="match status" value="1"/>
</dbReference>
<organism evidence="1 2">
    <name type="scientific">Pustulibacterium marinum</name>
    <dbReference type="NCBI Taxonomy" id="1224947"/>
    <lineage>
        <taxon>Bacteria</taxon>
        <taxon>Pseudomonadati</taxon>
        <taxon>Bacteroidota</taxon>
        <taxon>Flavobacteriia</taxon>
        <taxon>Flavobacteriales</taxon>
        <taxon>Flavobacteriaceae</taxon>
        <taxon>Pustulibacterium</taxon>
    </lineage>
</organism>
<dbReference type="OrthoDB" id="8716700at2"/>
<dbReference type="Proteomes" id="UP000199138">
    <property type="component" value="Unassembled WGS sequence"/>
</dbReference>
<proteinExistence type="predicted"/>
<name>A0A1I7GBW7_9FLAO</name>